<dbReference type="GO" id="GO:0004553">
    <property type="term" value="F:hydrolase activity, hydrolyzing O-glycosyl compounds"/>
    <property type="evidence" value="ECO:0007669"/>
    <property type="project" value="UniProtKB-ARBA"/>
</dbReference>
<dbReference type="GO" id="GO:0045135">
    <property type="term" value="F:poly(beta-D-mannuronate) lyase activity"/>
    <property type="evidence" value="ECO:0007669"/>
    <property type="project" value="UniProtKB-EC"/>
</dbReference>
<dbReference type="GO" id="GO:0005975">
    <property type="term" value="P:carbohydrate metabolic process"/>
    <property type="evidence" value="ECO:0007669"/>
    <property type="project" value="UniProtKB-ARBA"/>
</dbReference>
<comment type="caution">
    <text evidence="2">The sequence shown here is derived from an EMBL/GenBank/DDBJ whole genome shotgun (WGS) entry which is preliminary data.</text>
</comment>
<dbReference type="Gene3D" id="2.60.120.200">
    <property type="match status" value="1"/>
</dbReference>
<dbReference type="Proteomes" id="UP000029644">
    <property type="component" value="Unassembled WGS sequence"/>
</dbReference>
<accession>A0A090W1P8</accession>
<proteinExistence type="predicted"/>
<name>A0A090W1P8_9FLAO</name>
<reference evidence="2 3" key="1">
    <citation type="journal article" date="2014" name="Genome Announc.">
        <title>Draft Genome Sequences of Marine Flavobacterium Algibacter lectus Strains SS8 and NR4.</title>
        <authorList>
            <person name="Takatani N."/>
            <person name="Nakanishi M."/>
            <person name="Meirelles P."/>
            <person name="Mino S."/>
            <person name="Suda W."/>
            <person name="Oshima K."/>
            <person name="Hattori M."/>
            <person name="Ohkuma M."/>
            <person name="Hosokawa M."/>
            <person name="Miyashita K."/>
            <person name="Thompson F.L."/>
            <person name="Niwa A."/>
            <person name="Sawabe T."/>
            <person name="Sawabe T."/>
        </authorList>
    </citation>
    <scope>NUCLEOTIDE SEQUENCE [LARGE SCALE GENOMIC DNA]</scope>
    <source>
        <strain evidence="2 3">JCM 19300</strain>
    </source>
</reference>
<gene>
    <name evidence="2" type="ORF">JCM19300_4383</name>
</gene>
<evidence type="ECO:0000259" key="1">
    <source>
        <dbReference type="Pfam" id="PF08787"/>
    </source>
</evidence>
<feature type="domain" description="Alginate lyase 2" evidence="1">
    <location>
        <begin position="3"/>
        <end position="66"/>
    </location>
</feature>
<evidence type="ECO:0000313" key="3">
    <source>
        <dbReference type="Proteomes" id="UP000029644"/>
    </source>
</evidence>
<keyword evidence="2" id="KW-0456">Lyase</keyword>
<sequence>MVGNTLTVTISREGKADIIKTIDMVNSGYDKGGQYMYFKAGVYNQNNTGDADDYVQATFYSLEKSHTNN</sequence>
<dbReference type="AlphaFoldDB" id="A0A090W1P8"/>
<dbReference type="Pfam" id="PF08787">
    <property type="entry name" value="Alginate_lyase2"/>
    <property type="match status" value="1"/>
</dbReference>
<dbReference type="SUPFAM" id="SSF49899">
    <property type="entry name" value="Concanavalin A-like lectins/glucanases"/>
    <property type="match status" value="1"/>
</dbReference>
<dbReference type="InterPro" id="IPR014895">
    <property type="entry name" value="Alginate_lyase_2"/>
</dbReference>
<organism evidence="2 3">
    <name type="scientific">Algibacter lectus</name>
    <dbReference type="NCBI Taxonomy" id="221126"/>
    <lineage>
        <taxon>Bacteria</taxon>
        <taxon>Pseudomonadati</taxon>
        <taxon>Bacteroidota</taxon>
        <taxon>Flavobacteriia</taxon>
        <taxon>Flavobacteriales</taxon>
        <taxon>Flavobacteriaceae</taxon>
        <taxon>Algibacter</taxon>
    </lineage>
</organism>
<protein>
    <submittedName>
        <fullName evidence="2">Alginate lyase</fullName>
        <ecNumber evidence="2">4.2.2.3</ecNumber>
    </submittedName>
</protein>
<dbReference type="InterPro" id="IPR013320">
    <property type="entry name" value="ConA-like_dom_sf"/>
</dbReference>
<dbReference type="EC" id="4.2.2.3" evidence="2"/>
<dbReference type="EMBL" id="BBNQ01000002">
    <property type="protein sequence ID" value="GAL61437.1"/>
    <property type="molecule type" value="Genomic_DNA"/>
</dbReference>
<evidence type="ECO:0000313" key="2">
    <source>
        <dbReference type="EMBL" id="GAL61437.1"/>
    </source>
</evidence>